<organism evidence="2 3">
    <name type="scientific">Chitinophaga ginsengisoli</name>
    <dbReference type="NCBI Taxonomy" id="363837"/>
    <lineage>
        <taxon>Bacteria</taxon>
        <taxon>Pseudomonadati</taxon>
        <taxon>Bacteroidota</taxon>
        <taxon>Chitinophagia</taxon>
        <taxon>Chitinophagales</taxon>
        <taxon>Chitinophagaceae</taxon>
        <taxon>Chitinophaga</taxon>
    </lineage>
</organism>
<keyword evidence="1" id="KW-0472">Membrane</keyword>
<dbReference type="OrthoDB" id="644302at2"/>
<dbReference type="AlphaFoldDB" id="A0A2P8G2I0"/>
<dbReference type="EMBL" id="PYGK01000008">
    <property type="protein sequence ID" value="PSL28194.1"/>
    <property type="molecule type" value="Genomic_DNA"/>
</dbReference>
<evidence type="ECO:0000313" key="3">
    <source>
        <dbReference type="Proteomes" id="UP000240978"/>
    </source>
</evidence>
<keyword evidence="3" id="KW-1185">Reference proteome</keyword>
<dbReference type="RefSeq" id="WP_106603663.1">
    <property type="nucleotide sequence ID" value="NZ_PYGK01000008.1"/>
</dbReference>
<evidence type="ECO:0000313" key="2">
    <source>
        <dbReference type="EMBL" id="PSL28194.1"/>
    </source>
</evidence>
<feature type="transmembrane region" description="Helical" evidence="1">
    <location>
        <begin position="12"/>
        <end position="29"/>
    </location>
</feature>
<reference evidence="2 3" key="1">
    <citation type="submission" date="2018-03" db="EMBL/GenBank/DDBJ databases">
        <title>Genomic Encyclopedia of Archaeal and Bacterial Type Strains, Phase II (KMG-II): from individual species to whole genera.</title>
        <authorList>
            <person name="Goeker M."/>
        </authorList>
    </citation>
    <scope>NUCLEOTIDE SEQUENCE [LARGE SCALE GENOMIC DNA]</scope>
    <source>
        <strain evidence="2 3">DSM 18107</strain>
    </source>
</reference>
<name>A0A2P8G2I0_9BACT</name>
<keyword evidence="1" id="KW-1133">Transmembrane helix</keyword>
<gene>
    <name evidence="2" type="ORF">CLV42_108113</name>
</gene>
<protein>
    <submittedName>
        <fullName evidence="2">Uncharacterized protein</fullName>
    </submittedName>
</protein>
<accession>A0A2P8G2I0</accession>
<evidence type="ECO:0000256" key="1">
    <source>
        <dbReference type="SAM" id="Phobius"/>
    </source>
</evidence>
<comment type="caution">
    <text evidence="2">The sequence shown here is derived from an EMBL/GenBank/DDBJ whole genome shotgun (WGS) entry which is preliminary data.</text>
</comment>
<sequence length="512" mass="57615">MTATLNLPKGNVTYAFFWLLLTFSLTFVACKKEQVPATPPPTHVAADPNDVYRIAFSKTLAKAVKDEPAVRSFIKTEATRMFDNDYDILYQAAKDKKLANGRTLQETLFKYADDAEGFRTASEQLPLLTIYVPELPNFSAEKWHAETEIPQVAIKQADKAGTSIYDAAGKETVLGNSDIPGFPLLVVKSNERVINTNATSDARQLKNVFYANARYSFAFLDDAFDGSKPKKPAPSNERLALSIDQTLIDAYNSGTEWQRDYIYYGITPTNTVGKFTNRYSEFITSFSFTKPEHLGLISTHANDPKAVTDKVLQRPYWIDGRFEIRISIFLNSKNAVGQELRKYFTATGPELFTLEYDSTKLAIGNIYLYHFTQATPRVYNPNIEIVPWDLEQYGSIWKFVVSEYDPAEEITRTVTNTTTYGSNFEINVSTGEKLKIGGKFGASATTTHTESYQYKTTTGSQDLAEGVLDFRYPVITNIGQIYIPFIGMRTIYLTYKVSTGTVTFSVEPKKLY</sequence>
<proteinExistence type="predicted"/>
<dbReference type="Proteomes" id="UP000240978">
    <property type="component" value="Unassembled WGS sequence"/>
</dbReference>
<keyword evidence="1" id="KW-0812">Transmembrane</keyword>